<name>V6TFI8_GIAIN</name>
<evidence type="ECO:0000313" key="4">
    <source>
        <dbReference type="Proteomes" id="UP000018320"/>
    </source>
</evidence>
<gene>
    <name evidence="3" type="ORF">DHA2_154530</name>
</gene>
<comment type="caution">
    <text evidence="3">The sequence shown here is derived from an EMBL/GenBank/DDBJ whole genome shotgun (WGS) entry which is preliminary data.</text>
</comment>
<dbReference type="GO" id="GO:0006364">
    <property type="term" value="P:rRNA processing"/>
    <property type="evidence" value="ECO:0007669"/>
    <property type="project" value="UniProtKB-KW"/>
</dbReference>
<organism evidence="3 4">
    <name type="scientific">Giardia intestinalis</name>
    <name type="common">Giardia lamblia</name>
    <dbReference type="NCBI Taxonomy" id="5741"/>
    <lineage>
        <taxon>Eukaryota</taxon>
        <taxon>Metamonada</taxon>
        <taxon>Diplomonadida</taxon>
        <taxon>Hexamitidae</taxon>
        <taxon>Giardiinae</taxon>
        <taxon>Giardia</taxon>
    </lineage>
</organism>
<dbReference type="PANTHER" id="PTHR21250">
    <property type="entry name" value="PRE-RRNA-PROCESSING PROTEIN TSR2 HOMOLOG"/>
    <property type="match status" value="1"/>
</dbReference>
<reference evidence="4" key="1">
    <citation type="submission" date="2012-02" db="EMBL/GenBank/DDBJ databases">
        <title>Genome sequencing of Giardia lamblia Genotypes A2 and B isolates (DH and GS) and comparative analysis with the genomes of Genotypes A1 and E (WB and Pig).</title>
        <authorList>
            <person name="Adam R."/>
            <person name="Dahlstrom E."/>
            <person name="Martens C."/>
            <person name="Bruno D."/>
            <person name="Barbian K."/>
            <person name="Porcella S.F."/>
            <person name="Nash T."/>
        </authorList>
    </citation>
    <scope>NUCLEOTIDE SEQUENCE</scope>
    <source>
        <strain evidence="4">DH</strain>
    </source>
</reference>
<evidence type="ECO:0000313" key="3">
    <source>
        <dbReference type="EMBL" id="ESU37678.1"/>
    </source>
</evidence>
<evidence type="ECO:0008006" key="5">
    <source>
        <dbReference type="Google" id="ProtNLM"/>
    </source>
</evidence>
<evidence type="ECO:0000256" key="1">
    <source>
        <dbReference type="ARBA" id="ARBA00006524"/>
    </source>
</evidence>
<comment type="similarity">
    <text evidence="1">Belongs to the TSR2 family.</text>
</comment>
<reference evidence="3 4" key="2">
    <citation type="journal article" date="2013" name="Genome Biol. Evol.">
        <title>Genome sequencing of Giardia lamblia genotypes A2 and B isolates (DH and GS) and comparative analysis with the genomes of genotypes A1 and E (WB and Pig).</title>
        <authorList>
            <person name="Adam R.D."/>
            <person name="Dahlstrom E.W."/>
            <person name="Martens C.A."/>
            <person name="Bruno D.P."/>
            <person name="Barbian K.D."/>
            <person name="Ricklefs S.M."/>
            <person name="Hernandez M.M."/>
            <person name="Narla N.P."/>
            <person name="Patel R.B."/>
            <person name="Porcella S.F."/>
            <person name="Nash T.E."/>
        </authorList>
    </citation>
    <scope>NUCLEOTIDE SEQUENCE [LARGE SCALE GENOMIC DNA]</scope>
    <source>
        <strain evidence="3 4">DH</strain>
    </source>
</reference>
<proteinExistence type="inferred from homology"/>
<evidence type="ECO:0000256" key="2">
    <source>
        <dbReference type="ARBA" id="ARBA00022552"/>
    </source>
</evidence>
<dbReference type="EMBL" id="AHGT01000023">
    <property type="protein sequence ID" value="ESU37678.1"/>
    <property type="molecule type" value="Genomic_DNA"/>
</dbReference>
<dbReference type="VEuPathDB" id="GiardiaDB:QR46_1772"/>
<dbReference type="AlphaFoldDB" id="V6TFI8"/>
<dbReference type="Proteomes" id="UP000018320">
    <property type="component" value="Unassembled WGS sequence"/>
</dbReference>
<keyword evidence="2" id="KW-0698">rRNA processing</keyword>
<dbReference type="InterPro" id="IPR019398">
    <property type="entry name" value="Pre-rRNA_process_TSR2"/>
</dbReference>
<sequence>MDSLIKTLSLCFRGMILTGDLSQIVYPRQECPYSSRGCNNAMNWELFYSYVCMLLSSWHVFRAIYEHNIISLSRFSEKADTMAREIVTFFQSCGSDACESEVAGFLLQVLAEDFNTDVEDDSDFAVARWLIDGYAYSIHGDWSLLQELQTANLPLLPGFNGQVIPPAPCTGKQLRHNVQNCEAVGAMASVEFALQPGLDDPGNFTADEEYFDSCGYDDDVDDGAYDASPYDDYL</sequence>
<dbReference type="Pfam" id="PF10273">
    <property type="entry name" value="WGG"/>
    <property type="match status" value="1"/>
</dbReference>
<dbReference type="VEuPathDB" id="GiardiaDB:DHA2_154530"/>
<dbReference type="VEuPathDB" id="GiardiaDB:GL50803_006888"/>
<protein>
    <recommendedName>
        <fullName evidence="5">Pre-rRNA-processing protein TSR2</fullName>
    </recommendedName>
</protein>
<accession>V6TFI8</accession>
<dbReference type="VEuPathDB" id="GiardiaDB:GL50581_1700"/>